<keyword evidence="1" id="KW-0732">Signal</keyword>
<dbReference type="Gene3D" id="3.40.33.10">
    <property type="entry name" value="CAP"/>
    <property type="match status" value="1"/>
</dbReference>
<dbReference type="EMBL" id="KN716713">
    <property type="protein sequence ID" value="KJH42083.1"/>
    <property type="molecule type" value="Genomic_DNA"/>
</dbReference>
<accession>A0A0D8XBW1</accession>
<reference evidence="3" key="2">
    <citation type="journal article" date="2016" name="Sci. Rep.">
        <title>Dictyocaulus viviparus genome, variome and transcriptome elucidate lungworm biology and support future intervention.</title>
        <authorList>
            <person name="McNulty S.N."/>
            <person name="Strube C."/>
            <person name="Rosa B.A."/>
            <person name="Martin J.C."/>
            <person name="Tyagi R."/>
            <person name="Choi Y.J."/>
            <person name="Wang Q."/>
            <person name="Hallsworth Pepin K."/>
            <person name="Zhang X."/>
            <person name="Ozersky P."/>
            <person name="Wilson R.K."/>
            <person name="Sternberg P.W."/>
            <person name="Gasser R.B."/>
            <person name="Mitreva M."/>
        </authorList>
    </citation>
    <scope>NUCLEOTIDE SEQUENCE [LARGE SCALE GENOMIC DNA]</scope>
    <source>
        <strain evidence="3">HannoverDv2000</strain>
    </source>
</reference>
<organism evidence="2 3">
    <name type="scientific">Dictyocaulus viviparus</name>
    <name type="common">Bovine lungworm</name>
    <dbReference type="NCBI Taxonomy" id="29172"/>
    <lineage>
        <taxon>Eukaryota</taxon>
        <taxon>Metazoa</taxon>
        <taxon>Ecdysozoa</taxon>
        <taxon>Nematoda</taxon>
        <taxon>Chromadorea</taxon>
        <taxon>Rhabditida</taxon>
        <taxon>Rhabditina</taxon>
        <taxon>Rhabditomorpha</taxon>
        <taxon>Strongyloidea</taxon>
        <taxon>Metastrongylidae</taxon>
        <taxon>Dictyocaulus</taxon>
    </lineage>
</organism>
<feature type="chain" id="PRO_5002335654" description="SCP domain-containing protein" evidence="1">
    <location>
        <begin position="24"/>
        <end position="77"/>
    </location>
</feature>
<feature type="signal peptide" evidence="1">
    <location>
        <begin position="1"/>
        <end position="23"/>
    </location>
</feature>
<gene>
    <name evidence="2" type="ORF">DICVIV_11941</name>
</gene>
<name>A0A0D8XBW1_DICVI</name>
<dbReference type="OrthoDB" id="5870807at2759"/>
<proteinExistence type="predicted"/>
<feature type="non-terminal residue" evidence="2">
    <location>
        <position position="77"/>
    </location>
</feature>
<protein>
    <recommendedName>
        <fullName evidence="4">SCP domain-containing protein</fullName>
    </recommendedName>
</protein>
<dbReference type="SUPFAM" id="SSF55797">
    <property type="entry name" value="PR-1-like"/>
    <property type="match status" value="1"/>
</dbReference>
<reference evidence="2 3" key="1">
    <citation type="submission" date="2013-11" db="EMBL/GenBank/DDBJ databases">
        <title>Draft genome of the bovine lungworm Dictyocaulus viviparus.</title>
        <authorList>
            <person name="Mitreva M."/>
        </authorList>
    </citation>
    <scope>NUCLEOTIDE SEQUENCE [LARGE SCALE GENOMIC DNA]</scope>
    <source>
        <strain evidence="2 3">HannoverDv2000</strain>
    </source>
</reference>
<dbReference type="Proteomes" id="UP000053766">
    <property type="component" value="Unassembled WGS sequence"/>
</dbReference>
<dbReference type="AlphaFoldDB" id="A0A0D8XBW1"/>
<evidence type="ECO:0000313" key="2">
    <source>
        <dbReference type="EMBL" id="KJH42083.1"/>
    </source>
</evidence>
<evidence type="ECO:0000256" key="1">
    <source>
        <dbReference type="SAM" id="SignalP"/>
    </source>
</evidence>
<evidence type="ECO:0000313" key="3">
    <source>
        <dbReference type="Proteomes" id="UP000053766"/>
    </source>
</evidence>
<evidence type="ECO:0008006" key="4">
    <source>
        <dbReference type="Google" id="ProtNLM"/>
    </source>
</evidence>
<sequence>MTRFYSMAIFNLPFLLFAIPATFKRVDIPDCGGTGMTIYLRGFMLDQHNYVRSTVAKGNFPKENGRHWPSAANMYKM</sequence>
<keyword evidence="3" id="KW-1185">Reference proteome</keyword>
<dbReference type="InterPro" id="IPR035940">
    <property type="entry name" value="CAP_sf"/>
</dbReference>